<reference evidence="2 3" key="1">
    <citation type="submission" date="2021-06" db="EMBL/GenBank/DDBJ databases">
        <title>Caerostris darwini draft genome.</title>
        <authorList>
            <person name="Kono N."/>
            <person name="Arakawa K."/>
        </authorList>
    </citation>
    <scope>NUCLEOTIDE SEQUENCE [LARGE SCALE GENOMIC DNA]</scope>
</reference>
<evidence type="ECO:0008006" key="4">
    <source>
        <dbReference type="Google" id="ProtNLM"/>
    </source>
</evidence>
<organism evidence="2 3">
    <name type="scientific">Caerostris darwini</name>
    <dbReference type="NCBI Taxonomy" id="1538125"/>
    <lineage>
        <taxon>Eukaryota</taxon>
        <taxon>Metazoa</taxon>
        <taxon>Ecdysozoa</taxon>
        <taxon>Arthropoda</taxon>
        <taxon>Chelicerata</taxon>
        <taxon>Arachnida</taxon>
        <taxon>Araneae</taxon>
        <taxon>Araneomorphae</taxon>
        <taxon>Entelegynae</taxon>
        <taxon>Araneoidea</taxon>
        <taxon>Araneidae</taxon>
        <taxon>Caerostris</taxon>
    </lineage>
</organism>
<dbReference type="EMBL" id="BPLQ01001852">
    <property type="protein sequence ID" value="GIX86053.1"/>
    <property type="molecule type" value="Genomic_DNA"/>
</dbReference>
<evidence type="ECO:0000313" key="3">
    <source>
        <dbReference type="Proteomes" id="UP001054837"/>
    </source>
</evidence>
<comment type="caution">
    <text evidence="2">The sequence shown here is derived from an EMBL/GenBank/DDBJ whole genome shotgun (WGS) entry which is preliminary data.</text>
</comment>
<dbReference type="Proteomes" id="UP001054837">
    <property type="component" value="Unassembled WGS sequence"/>
</dbReference>
<evidence type="ECO:0000256" key="1">
    <source>
        <dbReference type="SAM" id="SignalP"/>
    </source>
</evidence>
<dbReference type="AlphaFoldDB" id="A0AAV4NMZ4"/>
<protein>
    <recommendedName>
        <fullName evidence="4">Secreted protein</fullName>
    </recommendedName>
</protein>
<accession>A0AAV4NMZ4</accession>
<keyword evidence="3" id="KW-1185">Reference proteome</keyword>
<proteinExistence type="predicted"/>
<evidence type="ECO:0000313" key="2">
    <source>
        <dbReference type="EMBL" id="GIX86053.1"/>
    </source>
</evidence>
<feature type="signal peptide" evidence="1">
    <location>
        <begin position="1"/>
        <end position="25"/>
    </location>
</feature>
<keyword evidence="1" id="KW-0732">Signal</keyword>
<gene>
    <name evidence="2" type="ORF">CDAR_285611</name>
</gene>
<feature type="chain" id="PRO_5043943687" description="Secreted protein" evidence="1">
    <location>
        <begin position="26"/>
        <end position="93"/>
    </location>
</feature>
<name>A0AAV4NMZ4_9ARAC</name>
<sequence>MRAFQIMRKPCSILWASLFSKGVLMIMVHGHPRKEVTAGEGRQVIAHSLGGGGDSPFICWGVGRVIIRSTWGVFGRIDKCPLGGYVDSALRCR</sequence>